<evidence type="ECO:0000313" key="2">
    <source>
        <dbReference type="EMBL" id="CAH1963710.1"/>
    </source>
</evidence>
<evidence type="ECO:0000313" key="3">
    <source>
        <dbReference type="Proteomes" id="UP001152888"/>
    </source>
</evidence>
<evidence type="ECO:0000256" key="1">
    <source>
        <dbReference type="SAM" id="MobiDB-lite"/>
    </source>
</evidence>
<feature type="non-terminal residue" evidence="2">
    <location>
        <position position="256"/>
    </location>
</feature>
<comment type="caution">
    <text evidence="2">The sequence shown here is derived from an EMBL/GenBank/DDBJ whole genome shotgun (WGS) entry which is preliminary data.</text>
</comment>
<gene>
    <name evidence="2" type="ORF">ACAOBT_LOCUS5353</name>
</gene>
<proteinExistence type="predicted"/>
<dbReference type="EMBL" id="CAKOFQ010006709">
    <property type="protein sequence ID" value="CAH1963710.1"/>
    <property type="molecule type" value="Genomic_DNA"/>
</dbReference>
<dbReference type="AlphaFoldDB" id="A0A9P0P221"/>
<feature type="region of interest" description="Disordered" evidence="1">
    <location>
        <begin position="84"/>
        <end position="115"/>
    </location>
</feature>
<protein>
    <submittedName>
        <fullName evidence="2">Uncharacterized protein</fullName>
    </submittedName>
</protein>
<dbReference type="OrthoDB" id="6784437at2759"/>
<organism evidence="2 3">
    <name type="scientific">Acanthoscelides obtectus</name>
    <name type="common">Bean weevil</name>
    <name type="synonym">Bruchus obtectus</name>
    <dbReference type="NCBI Taxonomy" id="200917"/>
    <lineage>
        <taxon>Eukaryota</taxon>
        <taxon>Metazoa</taxon>
        <taxon>Ecdysozoa</taxon>
        <taxon>Arthropoda</taxon>
        <taxon>Hexapoda</taxon>
        <taxon>Insecta</taxon>
        <taxon>Pterygota</taxon>
        <taxon>Neoptera</taxon>
        <taxon>Endopterygota</taxon>
        <taxon>Coleoptera</taxon>
        <taxon>Polyphaga</taxon>
        <taxon>Cucujiformia</taxon>
        <taxon>Chrysomeloidea</taxon>
        <taxon>Chrysomelidae</taxon>
        <taxon>Bruchinae</taxon>
        <taxon>Bruchini</taxon>
        <taxon>Acanthoscelides</taxon>
    </lineage>
</organism>
<reference evidence="2" key="1">
    <citation type="submission" date="2022-03" db="EMBL/GenBank/DDBJ databases">
        <authorList>
            <person name="Sayadi A."/>
        </authorList>
    </citation>
    <scope>NUCLEOTIDE SEQUENCE</scope>
</reference>
<name>A0A9P0P221_ACAOB</name>
<dbReference type="Proteomes" id="UP001152888">
    <property type="component" value="Unassembled WGS sequence"/>
</dbReference>
<keyword evidence="3" id="KW-1185">Reference proteome</keyword>
<sequence length="256" mass="29524">CLESSCPVNGEASKGIKIQKRNIDNNFPKAFKRKQDSTRSGAGGEDIYKPTWFAYEKMESFLLPVYTCIAGINTETQSQQNVVHEETEETEDDHTDTVTTPSRPSTFTNKRRRPVTETAEKQMATAFEQLTNDIRQRRSECRPAHEDDDCDLYPKLLAIKLRELPNDERKLIMYQIDGLFISRINQRSYARHTPSPQYYSRPSSMATTYAQHTPSTQSKTFRVGQHQLIPFILNLSQTLKDFFYPRKPLIQSTSQT</sequence>
<accession>A0A9P0P221</accession>